<accession>A0AAD9VCR2</accession>
<protein>
    <submittedName>
        <fullName evidence="1">Uncharacterized protein</fullName>
    </submittedName>
</protein>
<proteinExistence type="predicted"/>
<reference evidence="1" key="2">
    <citation type="journal article" date="2023" name="Science">
        <title>Genomic signatures of disease resistance in endangered staghorn corals.</title>
        <authorList>
            <person name="Vollmer S.V."/>
            <person name="Selwyn J.D."/>
            <person name="Despard B.A."/>
            <person name="Roesel C.L."/>
        </authorList>
    </citation>
    <scope>NUCLEOTIDE SEQUENCE</scope>
    <source>
        <strain evidence="1">K2</strain>
    </source>
</reference>
<dbReference type="Proteomes" id="UP001249851">
    <property type="component" value="Unassembled WGS sequence"/>
</dbReference>
<sequence>MKVIQEAKLTKREESLYGTRSVTFFQSNDVRPHLTLMSPGRHLDLFILSDPWTVVGRVHAMFPFRIFCKCNNLVAVEEQHFSP</sequence>
<name>A0AAD9VCR2_ACRCE</name>
<keyword evidence="2" id="KW-1185">Reference proteome</keyword>
<organism evidence="1 2">
    <name type="scientific">Acropora cervicornis</name>
    <name type="common">Staghorn coral</name>
    <dbReference type="NCBI Taxonomy" id="6130"/>
    <lineage>
        <taxon>Eukaryota</taxon>
        <taxon>Metazoa</taxon>
        <taxon>Cnidaria</taxon>
        <taxon>Anthozoa</taxon>
        <taxon>Hexacorallia</taxon>
        <taxon>Scleractinia</taxon>
        <taxon>Astrocoeniina</taxon>
        <taxon>Acroporidae</taxon>
        <taxon>Acropora</taxon>
    </lineage>
</organism>
<reference evidence="1" key="1">
    <citation type="journal article" date="2023" name="G3 (Bethesda)">
        <title>Whole genome assembly and annotation of the endangered Caribbean coral Acropora cervicornis.</title>
        <authorList>
            <person name="Selwyn J.D."/>
            <person name="Vollmer S.V."/>
        </authorList>
    </citation>
    <scope>NUCLEOTIDE SEQUENCE</scope>
    <source>
        <strain evidence="1">K2</strain>
    </source>
</reference>
<gene>
    <name evidence="1" type="ORF">P5673_005586</name>
</gene>
<dbReference type="EMBL" id="JARQWQ010000009">
    <property type="protein sequence ID" value="KAK2569748.1"/>
    <property type="molecule type" value="Genomic_DNA"/>
</dbReference>
<comment type="caution">
    <text evidence="1">The sequence shown here is derived from an EMBL/GenBank/DDBJ whole genome shotgun (WGS) entry which is preliminary data.</text>
</comment>
<evidence type="ECO:0000313" key="2">
    <source>
        <dbReference type="Proteomes" id="UP001249851"/>
    </source>
</evidence>
<evidence type="ECO:0000313" key="1">
    <source>
        <dbReference type="EMBL" id="KAK2569748.1"/>
    </source>
</evidence>
<dbReference type="AlphaFoldDB" id="A0AAD9VCR2"/>